<reference evidence="5 7" key="1">
    <citation type="submission" date="2019-04" db="EMBL/GenBank/DDBJ databases">
        <title>Step-wise assembly of the neonatal virome modulated by breast feeding.</title>
        <authorList>
            <person name="Liang G."/>
            <person name="Bushman F."/>
        </authorList>
    </citation>
    <scope>NUCLEOTIDE SEQUENCE [LARGE SCALE GENOMIC DNA]</scope>
    <source>
        <strain evidence="5 7">E3404</strain>
    </source>
</reference>
<dbReference type="Proteomes" id="UP000439965">
    <property type="component" value="Unassembled WGS sequence"/>
</dbReference>
<feature type="domain" description="Plasmid pRiA4b Orf3-like" evidence="2">
    <location>
        <begin position="185"/>
        <end position="306"/>
    </location>
</feature>
<dbReference type="EMBL" id="WVTI01000001">
    <property type="protein sequence ID" value="MXS24615.1"/>
    <property type="molecule type" value="Genomic_DNA"/>
</dbReference>
<dbReference type="GeneID" id="93223932"/>
<dbReference type="SUPFAM" id="SSF159941">
    <property type="entry name" value="MM3350-like"/>
    <property type="match status" value="1"/>
</dbReference>
<dbReference type="RefSeq" id="WP_005472426.1">
    <property type="nucleotide sequence ID" value="NZ_BSYC01000002.1"/>
</dbReference>
<reference evidence="6 8" key="2">
    <citation type="submission" date="2020-03" db="EMBL/GenBank/DDBJ databases">
        <title>Characterization of ganglioside-mimicking enterococci.</title>
        <authorList>
            <person name="Patry R.T."/>
            <person name="Nothaft H."/>
            <person name="Bridger R."/>
            <person name="Shajahan A."/>
            <person name="Huynh S."/>
            <person name="Sanchez S."/>
            <person name="Azadi P."/>
            <person name="Cooper K."/>
            <person name="Miller W.G."/>
            <person name="Parker C.T."/>
            <person name="Wells L."/>
            <person name="Szymanski C.M."/>
        </authorList>
    </citation>
    <scope>NUCLEOTIDE SEQUENCE [LARGE SCALE GENOMIC DNA]</scope>
    <source>
        <strain evidence="6 8">EGM181</strain>
    </source>
</reference>
<dbReference type="InterPro" id="IPR024047">
    <property type="entry name" value="MM3350-like_sf"/>
</dbReference>
<dbReference type="PANTHER" id="PTHR41878:SF1">
    <property type="entry name" value="TNPR PROTEIN"/>
    <property type="match status" value="1"/>
</dbReference>
<dbReference type="PANTHER" id="PTHR41878">
    <property type="entry name" value="LEXA REPRESSOR-RELATED"/>
    <property type="match status" value="1"/>
</dbReference>
<dbReference type="Proteomes" id="UP001183682">
    <property type="component" value="Unassembled WGS sequence"/>
</dbReference>
<evidence type="ECO:0000313" key="8">
    <source>
        <dbReference type="Proteomes" id="UP000516696"/>
    </source>
</evidence>
<reference evidence="4" key="3">
    <citation type="submission" date="2023-03" db="EMBL/GenBank/DDBJ databases">
        <authorList>
            <person name="Shen W."/>
            <person name="Cai J."/>
        </authorList>
    </citation>
    <scope>NUCLEOTIDE SEQUENCE</scope>
    <source>
        <strain evidence="4">K69-2</strain>
    </source>
</reference>
<dbReference type="EMBL" id="JASUBT010000005">
    <property type="protein sequence ID" value="MDL4935891.1"/>
    <property type="molecule type" value="Genomic_DNA"/>
</dbReference>
<evidence type="ECO:0000313" key="3">
    <source>
        <dbReference type="EMBL" id="MDL4935891.1"/>
    </source>
</evidence>
<dbReference type="EMBL" id="CP050485">
    <property type="protein sequence ID" value="QOG27248.1"/>
    <property type="molecule type" value="Genomic_DNA"/>
</dbReference>
<proteinExistence type="predicted"/>
<dbReference type="InterPro" id="IPR012912">
    <property type="entry name" value="Plasmid_pRiA4b_Orf3-like"/>
</dbReference>
<dbReference type="Proteomes" id="UP001241571">
    <property type="component" value="Unassembled WGS sequence"/>
</dbReference>
<dbReference type="AlphaFoldDB" id="A0A2A4DFK5"/>
<evidence type="ECO:0000259" key="2">
    <source>
        <dbReference type="Pfam" id="PF07929"/>
    </source>
</evidence>
<dbReference type="EMBL" id="JARPZN010000002">
    <property type="protein sequence ID" value="MDT2689321.1"/>
    <property type="molecule type" value="Genomic_DNA"/>
</dbReference>
<evidence type="ECO:0000256" key="1">
    <source>
        <dbReference type="SAM" id="MobiDB-lite"/>
    </source>
</evidence>
<evidence type="ECO:0000313" key="9">
    <source>
        <dbReference type="Proteomes" id="UP001241571"/>
    </source>
</evidence>
<feature type="region of interest" description="Disordered" evidence="1">
    <location>
        <begin position="299"/>
        <end position="334"/>
    </location>
</feature>
<evidence type="ECO:0000313" key="7">
    <source>
        <dbReference type="Proteomes" id="UP000439965"/>
    </source>
</evidence>
<name>A0A2A4DFK5_ENTGA</name>
<accession>A0A2A4DFK5</accession>
<gene>
    <name evidence="6" type="ORF">EGM181_08300</name>
    <name evidence="5" type="ORF">GTI89_00740</name>
    <name evidence="4" type="ORF">P7E30_03740</name>
    <name evidence="3" type="ORF">QRX88_09210</name>
</gene>
<dbReference type="Pfam" id="PF07929">
    <property type="entry name" value="PRiA4_ORF3"/>
    <property type="match status" value="1"/>
</dbReference>
<sequence>MEKTLKKLAKVIDHMMDHVALFGGPSVVSNDDLDHYLDPVFYLIFCAEQKTNKRMLTDKEFVEWVYTEMMPQEIPYDLNFLPFAKLAIEDFYYCMYKEQHITKEQYQEIIFVLAEKQPVFYSRMSKPHFWSSEKKAAMLEMLHDVEPEDHDLVPIEHPYENQRSPKIVPFPIKKVPEASEERIAAYQIRIDLEGFKPPIWRRMLIPAGISYEQLHNMIQIAFQWQDSQLYLFLAGNNSIDVPNTEPTNALVIDHDFQTCQTLTYIYDMGADWTHKIKIEKILTAAEAGETVTPDCLKAVGDVPNEEQPEEQRESVNVETINEELRDYWESDPSD</sequence>
<evidence type="ECO:0000313" key="5">
    <source>
        <dbReference type="EMBL" id="MXS24615.1"/>
    </source>
</evidence>
<dbReference type="Gene3D" id="3.10.290.30">
    <property type="entry name" value="MM3350-like"/>
    <property type="match status" value="1"/>
</dbReference>
<dbReference type="Proteomes" id="UP000516696">
    <property type="component" value="Chromosome"/>
</dbReference>
<organism evidence="5 7">
    <name type="scientific">Enterococcus gallinarum</name>
    <dbReference type="NCBI Taxonomy" id="1353"/>
    <lineage>
        <taxon>Bacteria</taxon>
        <taxon>Bacillati</taxon>
        <taxon>Bacillota</taxon>
        <taxon>Bacilli</taxon>
        <taxon>Lactobacillales</taxon>
        <taxon>Enterococcaceae</taxon>
        <taxon>Enterococcus</taxon>
    </lineage>
</organism>
<evidence type="ECO:0000313" key="6">
    <source>
        <dbReference type="EMBL" id="QOG27248.1"/>
    </source>
</evidence>
<protein>
    <submittedName>
        <fullName evidence="5">Plasmid pRiA4b ORF-3 family protein</fullName>
    </submittedName>
</protein>
<reference evidence="3 9" key="4">
    <citation type="submission" date="2023-06" db="EMBL/GenBank/DDBJ databases">
        <title>Acute promotion of culturable opportunistic pathogens and persistent increase of antibiotic resistance following antibiotic exposure in mouse gut microbiota.</title>
        <authorList>
            <person name="Li L."/>
            <person name="Wang B."/>
            <person name="Sun Y."/>
            <person name="Wang M."/>
            <person name="Xu H."/>
        </authorList>
    </citation>
    <scope>NUCLEOTIDE SEQUENCE [LARGE SCALE GENOMIC DNA]</scope>
    <source>
        <strain evidence="3 9">CRI2_2</strain>
    </source>
</reference>
<evidence type="ECO:0000313" key="4">
    <source>
        <dbReference type="EMBL" id="MDT2689321.1"/>
    </source>
</evidence>